<dbReference type="AlphaFoldDB" id="A0A5D3BWS5"/>
<reference evidence="2 3" key="1">
    <citation type="submission" date="2019-08" db="EMBL/GenBank/DDBJ databases">
        <title>Draft genome sequences of two oriental melons (Cucumis melo L. var makuwa).</title>
        <authorList>
            <person name="Kwon S.-Y."/>
        </authorList>
    </citation>
    <scope>NUCLEOTIDE SEQUENCE [LARGE SCALE GENOMIC DNA]</scope>
    <source>
        <strain evidence="3">cv. Chang Bougi</strain>
        <tissue evidence="2">Leaf</tissue>
    </source>
</reference>
<dbReference type="InterPro" id="IPR025312">
    <property type="entry name" value="DUF4216"/>
</dbReference>
<name>A0A5D3BWS5_CUCMM</name>
<accession>A0A5D3BWS5</accession>
<sequence length="477" mass="55254">MWHVVLLPYNLPPWKCMKETNFFMSLLIPGPKSPGRKIDVYLQPLIEELKELWTFGVRTYDSLTGQFFQLYAALFWTINDFPAYGDLSGRYLPQNHVWRRSRLHDGKVERKAPPVVMNGHEILELDQLDFPVMSKHSSIQDKKIKRALNWTKKSIFFDLPYWSRLLLRHKLDVMHIEKNVCDNLVGTLLNIEGKTKDTTNARLNLQDLKIRKDLHLVEVGNRLVKPHASYTLTTSERVEFCKFLKSVLELRQSANLSDDFFSLAMGPSFDVRCYNGCIVGGVRFHIIELDSRRTTQNSGIMVIGESDASGTNDNNFYGVLDEVLHVQYPLGINVWLFKCRWYDTDVNKSQRTHIEVGYKSLNTSRFWYAEEPVILATQAHQVFYVDDPKNGSNWKVVQVIQNKRIWDVSEVEDVQNDHINILEVVVSHQVDDHIEDDTLCRNGVDPTIVERPVVRHVTDDFIGDVDEHLSHASDEEL</sequence>
<comment type="caution">
    <text evidence="2">The sequence shown here is derived from an EMBL/GenBank/DDBJ whole genome shotgun (WGS) entry which is preliminary data.</text>
</comment>
<protein>
    <recommendedName>
        <fullName evidence="1">DUF4216 domain-containing protein</fullName>
    </recommendedName>
</protein>
<dbReference type="Pfam" id="PF13952">
    <property type="entry name" value="DUF4216"/>
    <property type="match status" value="1"/>
</dbReference>
<organism evidence="2 3">
    <name type="scientific">Cucumis melo var. makuwa</name>
    <name type="common">Oriental melon</name>
    <dbReference type="NCBI Taxonomy" id="1194695"/>
    <lineage>
        <taxon>Eukaryota</taxon>
        <taxon>Viridiplantae</taxon>
        <taxon>Streptophyta</taxon>
        <taxon>Embryophyta</taxon>
        <taxon>Tracheophyta</taxon>
        <taxon>Spermatophyta</taxon>
        <taxon>Magnoliopsida</taxon>
        <taxon>eudicotyledons</taxon>
        <taxon>Gunneridae</taxon>
        <taxon>Pentapetalae</taxon>
        <taxon>rosids</taxon>
        <taxon>fabids</taxon>
        <taxon>Cucurbitales</taxon>
        <taxon>Cucurbitaceae</taxon>
        <taxon>Benincaseae</taxon>
        <taxon>Cucumis</taxon>
    </lineage>
</organism>
<dbReference type="PANTHER" id="PTHR10775">
    <property type="entry name" value="OS08G0208400 PROTEIN"/>
    <property type="match status" value="1"/>
</dbReference>
<dbReference type="InterPro" id="IPR004242">
    <property type="entry name" value="Transposase_21"/>
</dbReference>
<proteinExistence type="predicted"/>
<dbReference type="Proteomes" id="UP000321947">
    <property type="component" value="Unassembled WGS sequence"/>
</dbReference>
<evidence type="ECO:0000259" key="1">
    <source>
        <dbReference type="Pfam" id="PF13952"/>
    </source>
</evidence>
<evidence type="ECO:0000313" key="2">
    <source>
        <dbReference type="EMBL" id="TYK03574.1"/>
    </source>
</evidence>
<dbReference type="Pfam" id="PF02992">
    <property type="entry name" value="Transposase_21"/>
    <property type="match status" value="1"/>
</dbReference>
<feature type="domain" description="DUF4216" evidence="1">
    <location>
        <begin position="326"/>
        <end position="397"/>
    </location>
</feature>
<evidence type="ECO:0000313" key="3">
    <source>
        <dbReference type="Proteomes" id="UP000321947"/>
    </source>
</evidence>
<dbReference type="PANTHER" id="PTHR10775:SF185">
    <property type="entry name" value="OS08G0208400 PROTEIN"/>
    <property type="match status" value="1"/>
</dbReference>
<dbReference type="EMBL" id="SSTD01014927">
    <property type="protein sequence ID" value="TYK03574.1"/>
    <property type="molecule type" value="Genomic_DNA"/>
</dbReference>
<gene>
    <name evidence="2" type="ORF">E5676_scaffold293G00730</name>
</gene>